<sequence>MRSWKWAATAEAGGVGSAFSANIEYIPAQFKKSFVVLRGGLGYLGARYSMATAPQSITWNILLNGKENGCPPQVPSRSLFAEIGIGGSYLLDSKTTVDYLYGPILGVRRYFLFNVRTTGFWKAQICPVVTDHNVIPWGGIAIGIVLD</sequence>
<dbReference type="AlphaFoldDB" id="A0A927B7A2"/>
<comment type="caution">
    <text evidence="1">The sequence shown here is derived from an EMBL/GenBank/DDBJ whole genome shotgun (WGS) entry which is preliminary data.</text>
</comment>
<gene>
    <name evidence="1" type="ORF">IC230_27190</name>
</gene>
<accession>A0A927B7A2</accession>
<keyword evidence="2" id="KW-1185">Reference proteome</keyword>
<reference evidence="1" key="1">
    <citation type="submission" date="2020-09" db="EMBL/GenBank/DDBJ databases">
        <authorList>
            <person name="Kim M.K."/>
        </authorList>
    </citation>
    <scope>NUCLEOTIDE SEQUENCE</scope>
    <source>
        <strain evidence="1">BT704</strain>
    </source>
</reference>
<evidence type="ECO:0000313" key="1">
    <source>
        <dbReference type="EMBL" id="MBD2756598.1"/>
    </source>
</evidence>
<evidence type="ECO:0000313" key="2">
    <source>
        <dbReference type="Proteomes" id="UP000653797"/>
    </source>
</evidence>
<dbReference type="EMBL" id="JACXAA010000013">
    <property type="protein sequence ID" value="MBD2756598.1"/>
    <property type="molecule type" value="Genomic_DNA"/>
</dbReference>
<proteinExistence type="predicted"/>
<organism evidence="1 2">
    <name type="scientific">Spirosoma validum</name>
    <dbReference type="NCBI Taxonomy" id="2771355"/>
    <lineage>
        <taxon>Bacteria</taxon>
        <taxon>Pseudomonadati</taxon>
        <taxon>Bacteroidota</taxon>
        <taxon>Cytophagia</taxon>
        <taxon>Cytophagales</taxon>
        <taxon>Cytophagaceae</taxon>
        <taxon>Spirosoma</taxon>
    </lineage>
</organism>
<name>A0A927B7A2_9BACT</name>
<dbReference type="Proteomes" id="UP000653797">
    <property type="component" value="Unassembled WGS sequence"/>
</dbReference>
<protein>
    <submittedName>
        <fullName evidence="1">Uncharacterized protein</fullName>
    </submittedName>
</protein>
<dbReference type="RefSeq" id="WP_191042218.1">
    <property type="nucleotide sequence ID" value="NZ_JACXAA010000013.1"/>
</dbReference>